<dbReference type="NCBIfam" id="NF002963">
    <property type="entry name" value="PRK03634.1"/>
    <property type="match status" value="1"/>
</dbReference>
<name>A0A8S0FDC6_ECOLX</name>
<reference evidence="2 3" key="1">
    <citation type="submission" date="2020-01" db="EMBL/GenBank/DDBJ databases">
        <title>Dynamics of blaIMP-6 dissemination in carbapenem resistant Enterobacteriacea isolated from regional surveillance in Osaka, Japan.</title>
        <authorList>
            <person name="Abe R."/>
            <person name="Akeda Y."/>
            <person name="Sugawara Y."/>
            <person name="Yamamoto N."/>
            <person name="Tomono K."/>
            <person name="Takeuchi D."/>
            <person name="Kawahara R."/>
            <person name="Hamada S."/>
        </authorList>
    </citation>
    <scope>NUCLEOTIDE SEQUENCE [LARGE SCALE GENOMIC DNA]</scope>
    <source>
        <strain evidence="2 3">E300</strain>
    </source>
</reference>
<dbReference type="EMBL" id="AP022360">
    <property type="protein sequence ID" value="BBU79215.1"/>
    <property type="molecule type" value="Genomic_DNA"/>
</dbReference>
<dbReference type="GO" id="GO:0005996">
    <property type="term" value="P:monosaccharide metabolic process"/>
    <property type="evidence" value="ECO:0007669"/>
    <property type="project" value="UniProtKB-ARBA"/>
</dbReference>
<gene>
    <name evidence="2" type="ORF">EIMP300_06150</name>
</gene>
<sequence>MQNITQSWFVQGMIKATTDAWLKGWDERNGGNLTLRLDDADIAPYHDNFHQQPRYIPLSQPMPLLANTPFIVTGSGKFFRNVQLDPAANLGIVKVDSDGAGYHILWGLTNEAVPTSELPAHFLSHCERIKATNGKDRVNPHS</sequence>
<dbReference type="SUPFAM" id="SSF53639">
    <property type="entry name" value="AraD/HMP-PK domain-like"/>
    <property type="match status" value="1"/>
</dbReference>
<accession>A0A8S0FDC6</accession>
<dbReference type="Pfam" id="PF00596">
    <property type="entry name" value="Aldolase_II"/>
    <property type="match status" value="1"/>
</dbReference>
<dbReference type="Proteomes" id="UP000467488">
    <property type="component" value="Chromosome"/>
</dbReference>
<evidence type="ECO:0000313" key="3">
    <source>
        <dbReference type="Proteomes" id="UP000467488"/>
    </source>
</evidence>
<dbReference type="InterPro" id="IPR036409">
    <property type="entry name" value="Aldolase_II/adducin_N_sf"/>
</dbReference>
<proteinExistence type="predicted"/>
<dbReference type="AlphaFoldDB" id="A0A8S0FDC6"/>
<evidence type="ECO:0000313" key="2">
    <source>
        <dbReference type="EMBL" id="BBU79215.1"/>
    </source>
</evidence>
<dbReference type="InterPro" id="IPR001303">
    <property type="entry name" value="Aldolase_II/adducin_N"/>
</dbReference>
<protein>
    <recommendedName>
        <fullName evidence="1">Class II aldolase/adducin N-terminal domain-containing protein</fullName>
    </recommendedName>
</protein>
<organism evidence="2 3">
    <name type="scientific">Escherichia coli</name>
    <dbReference type="NCBI Taxonomy" id="562"/>
    <lineage>
        <taxon>Bacteria</taxon>
        <taxon>Pseudomonadati</taxon>
        <taxon>Pseudomonadota</taxon>
        <taxon>Gammaproteobacteria</taxon>
        <taxon>Enterobacterales</taxon>
        <taxon>Enterobacteriaceae</taxon>
        <taxon>Escherichia</taxon>
    </lineage>
</organism>
<feature type="domain" description="Class II aldolase/adducin N-terminal" evidence="1">
    <location>
        <begin position="13"/>
        <end position="128"/>
    </location>
</feature>
<dbReference type="Gene3D" id="3.40.225.10">
    <property type="entry name" value="Class II aldolase/adducin N-terminal domain"/>
    <property type="match status" value="1"/>
</dbReference>
<evidence type="ECO:0000259" key="1">
    <source>
        <dbReference type="Pfam" id="PF00596"/>
    </source>
</evidence>